<organism evidence="1 2">
    <name type="scientific">Rotaria magnacalcarata</name>
    <dbReference type="NCBI Taxonomy" id="392030"/>
    <lineage>
        <taxon>Eukaryota</taxon>
        <taxon>Metazoa</taxon>
        <taxon>Spiralia</taxon>
        <taxon>Gnathifera</taxon>
        <taxon>Rotifera</taxon>
        <taxon>Eurotatoria</taxon>
        <taxon>Bdelloidea</taxon>
        <taxon>Philodinida</taxon>
        <taxon>Philodinidae</taxon>
        <taxon>Rotaria</taxon>
    </lineage>
</organism>
<sequence length="94" mass="10396">SESSCNGNDGIHLFVNPNNGFPLTTDRSQSSHLPDSILRLRIVISLGNFTNLLWTRDENYIVYSSNEIVIQIAIAFNGNSSLLATTQSEPNDKK</sequence>
<comment type="caution">
    <text evidence="1">The sequence shown here is derived from an EMBL/GenBank/DDBJ whole genome shotgun (WGS) entry which is preliminary data.</text>
</comment>
<feature type="non-terminal residue" evidence="1">
    <location>
        <position position="1"/>
    </location>
</feature>
<dbReference type="AlphaFoldDB" id="A0A8S3KF76"/>
<dbReference type="EMBL" id="CAJOBI010371814">
    <property type="protein sequence ID" value="CAF5229676.1"/>
    <property type="molecule type" value="Genomic_DNA"/>
</dbReference>
<proteinExistence type="predicted"/>
<protein>
    <submittedName>
        <fullName evidence="1">Uncharacterized protein</fullName>
    </submittedName>
</protein>
<name>A0A8S3KF76_9BILA</name>
<evidence type="ECO:0000313" key="1">
    <source>
        <dbReference type="EMBL" id="CAF5229676.1"/>
    </source>
</evidence>
<evidence type="ECO:0000313" key="2">
    <source>
        <dbReference type="Proteomes" id="UP000676336"/>
    </source>
</evidence>
<gene>
    <name evidence="1" type="ORF">SMN809_LOCUS86596</name>
</gene>
<dbReference type="Proteomes" id="UP000676336">
    <property type="component" value="Unassembled WGS sequence"/>
</dbReference>
<reference evidence="1" key="1">
    <citation type="submission" date="2021-02" db="EMBL/GenBank/DDBJ databases">
        <authorList>
            <person name="Nowell W R."/>
        </authorList>
    </citation>
    <scope>NUCLEOTIDE SEQUENCE</scope>
</reference>
<accession>A0A8S3KF76</accession>